<evidence type="ECO:0000256" key="5">
    <source>
        <dbReference type="ARBA" id="ARBA00022737"/>
    </source>
</evidence>
<dbReference type="InterPro" id="IPR032710">
    <property type="entry name" value="NTF2-like_dom_sf"/>
</dbReference>
<dbReference type="Gene3D" id="3.10.450.50">
    <property type="match status" value="1"/>
</dbReference>
<protein>
    <recommendedName>
        <fullName evidence="13">Tip-associated protein</fullName>
    </recommendedName>
    <alternativeName>
        <fullName evidence="11">Tip-associating protein</fullName>
    </alternativeName>
    <alternativeName>
        <fullName evidence="12">mRNA export factor TAP</fullName>
    </alternativeName>
</protein>
<dbReference type="PROSITE" id="PS51281">
    <property type="entry name" value="TAP_C"/>
    <property type="match status" value="1"/>
</dbReference>
<evidence type="ECO:0000259" key="14">
    <source>
        <dbReference type="PROSITE" id="PS50177"/>
    </source>
</evidence>
<evidence type="ECO:0000256" key="2">
    <source>
        <dbReference type="ARBA" id="ARBA00009285"/>
    </source>
</evidence>
<dbReference type="Gene3D" id="3.80.10.10">
    <property type="entry name" value="Ribonuclease Inhibitor"/>
    <property type="match status" value="1"/>
</dbReference>
<evidence type="ECO:0000256" key="3">
    <source>
        <dbReference type="ARBA" id="ARBA00022448"/>
    </source>
</evidence>
<dbReference type="GO" id="GO:0015031">
    <property type="term" value="P:protein transport"/>
    <property type="evidence" value="ECO:0007669"/>
    <property type="project" value="UniProtKB-KW"/>
</dbReference>
<sequence>MVLASDVVHGKWTVGVSLNLCCCCFPISEHSGDSSVLQGRKRSGRSFQGSFGRRNGHYEEKHNGYILPPSKLQEDDGNVEMRDVHEDPKVRYSPYATQCNKQRRKWRNEGKIHVAVWRDTNRREREMEQDTQDGAMQSWFKVTIPFGRKYDKTWAASALKDVSYRICNEEGRKILLTVNPSSIPYSVQNKFTAEQMEQLKLTMKKRYDVSQQSLDLQKLRFDPDLKGQKIDMVLNRRYCMFATLQIIQRNFPELSSLNLCNNKLYGLDGLSDVVEKAPQVKILNLSKNQLKSALELNKLKGMKLEELWLEGNPFCRIFLDQSVYICGVLRRHYQPHNLNNDVLFQEGYGGSESLKNIVLRFLQEYYLTYDYGDRRSLLSVYHDEACFSLTIPFNPSDPDPNSLCDYFKHSRNMKNLKDSFLQEQLLKHKKLDIVDSLSVLPKTQHDFSSFFMDIMCNSKDVLFVVLEVEGKSQGCVRAFTRTFIATPGSNSSLCIVNDQLFVRNANPDEIRRVCPIPLPTICSSSKPTLSQEQQQMVQAFSVQSGMKVEWSQKCLEDNEWNYTRAGQIFTTLQTEGKIPEEAFTKMP</sequence>
<dbReference type="InterPro" id="IPR002075">
    <property type="entry name" value="NTF2_dom"/>
</dbReference>
<dbReference type="GO" id="GO:0016973">
    <property type="term" value="P:poly(A)+ mRNA export from nucleus"/>
    <property type="evidence" value="ECO:0007669"/>
    <property type="project" value="TreeGrafter"/>
</dbReference>
<proteinExistence type="inferred from homology"/>
<evidence type="ECO:0000256" key="11">
    <source>
        <dbReference type="ARBA" id="ARBA00077623"/>
    </source>
</evidence>
<dbReference type="Gene3D" id="3.30.70.330">
    <property type="match status" value="2"/>
</dbReference>
<dbReference type="Ensembl" id="ENSCCNT00000001274.1">
    <property type="protein sequence ID" value="ENSCCNP00000000983.1"/>
    <property type="gene ID" value="ENSCCNG00000001066.1"/>
</dbReference>
<evidence type="ECO:0000256" key="4">
    <source>
        <dbReference type="ARBA" id="ARBA00022614"/>
    </source>
</evidence>
<dbReference type="Pfam" id="PF03943">
    <property type="entry name" value="TAP_C"/>
    <property type="match status" value="1"/>
</dbReference>
<dbReference type="AlphaFoldDB" id="A0A8C0ZLB2"/>
<dbReference type="SUPFAM" id="SSF52058">
    <property type="entry name" value="L domain-like"/>
    <property type="match status" value="1"/>
</dbReference>
<evidence type="ECO:0000256" key="12">
    <source>
        <dbReference type="ARBA" id="ARBA00080675"/>
    </source>
</evidence>
<evidence type="ECO:0000256" key="9">
    <source>
        <dbReference type="ARBA" id="ARBA00023132"/>
    </source>
</evidence>
<dbReference type="InterPro" id="IPR057125">
    <property type="entry name" value="NXF1/2/3/5-like_LRR"/>
</dbReference>
<dbReference type="SUPFAM" id="SSF54427">
    <property type="entry name" value="NTF2-like"/>
    <property type="match status" value="1"/>
</dbReference>
<dbReference type="InterPro" id="IPR035979">
    <property type="entry name" value="RBD_domain_sf"/>
</dbReference>
<keyword evidence="3" id="KW-0813">Transport</keyword>
<dbReference type="InterPro" id="IPR005637">
    <property type="entry name" value="TAP_C_dom"/>
</dbReference>
<evidence type="ECO:0000256" key="6">
    <source>
        <dbReference type="ARBA" id="ARBA00022816"/>
    </source>
</evidence>
<evidence type="ECO:0000256" key="13">
    <source>
        <dbReference type="ARBA" id="ARBA00082469"/>
    </source>
</evidence>
<evidence type="ECO:0000259" key="15">
    <source>
        <dbReference type="PROSITE" id="PS51281"/>
    </source>
</evidence>
<dbReference type="InterPro" id="IPR018222">
    <property type="entry name" value="Nuclear_transport_factor_2_euk"/>
</dbReference>
<dbReference type="InterPro" id="IPR032675">
    <property type="entry name" value="LRR_dom_sf"/>
</dbReference>
<comment type="similarity">
    <text evidence="2">Belongs to the NXF family.</text>
</comment>
<evidence type="ECO:0000256" key="1">
    <source>
        <dbReference type="ARBA" id="ARBA00004567"/>
    </source>
</evidence>
<comment type="subcellular location">
    <subcellularLocation>
        <location evidence="1">Nucleus</location>
        <location evidence="1">Nuclear pore complex</location>
    </subcellularLocation>
</comment>
<dbReference type="SUPFAM" id="SSF46934">
    <property type="entry name" value="UBA-like"/>
    <property type="match status" value="1"/>
</dbReference>
<dbReference type="Gene3D" id="1.10.8.10">
    <property type="entry name" value="DNA helicase RuvA subunit, C-terminal domain"/>
    <property type="match status" value="1"/>
</dbReference>
<dbReference type="GO" id="GO:0003723">
    <property type="term" value="F:RNA binding"/>
    <property type="evidence" value="ECO:0007669"/>
    <property type="project" value="UniProtKB-KW"/>
</dbReference>
<evidence type="ECO:0000256" key="7">
    <source>
        <dbReference type="ARBA" id="ARBA00022884"/>
    </source>
</evidence>
<evidence type="ECO:0000313" key="16">
    <source>
        <dbReference type="Ensembl" id="ENSCCNP00000000983.1"/>
    </source>
</evidence>
<dbReference type="GO" id="GO:0005654">
    <property type="term" value="C:nucleoplasm"/>
    <property type="evidence" value="ECO:0007669"/>
    <property type="project" value="UniProtKB-ARBA"/>
</dbReference>
<keyword evidence="9" id="KW-0906">Nuclear pore complex</keyword>
<keyword evidence="4" id="KW-0433">Leucine-rich repeat</keyword>
<dbReference type="InterPro" id="IPR015245">
    <property type="entry name" value="Tap_RNA-bd"/>
</dbReference>
<keyword evidence="10" id="KW-0539">Nucleus</keyword>
<dbReference type="PANTHER" id="PTHR10662">
    <property type="entry name" value="NUCLEAR RNA EXPORT FACTOR"/>
    <property type="match status" value="1"/>
</dbReference>
<dbReference type="FunFam" id="3.80.10.10:FF:000384">
    <property type="entry name" value="Nuclear RNA export factor 1"/>
    <property type="match status" value="1"/>
</dbReference>
<keyword evidence="7" id="KW-0694">RNA-binding</keyword>
<keyword evidence="6" id="KW-0509">mRNA transport</keyword>
<dbReference type="FunFam" id="1.10.8.10:FF:000018">
    <property type="entry name" value="Nuclear RNA export factor 1"/>
    <property type="match status" value="1"/>
</dbReference>
<keyword evidence="5" id="KW-0677">Repeat</keyword>
<dbReference type="SUPFAM" id="SSF54928">
    <property type="entry name" value="RNA-binding domain, RBD"/>
    <property type="match status" value="1"/>
</dbReference>
<dbReference type="SMART" id="SM00804">
    <property type="entry name" value="TAP_C"/>
    <property type="match status" value="1"/>
</dbReference>
<dbReference type="Pfam" id="PF22602">
    <property type="entry name" value="NXF_NTF2"/>
    <property type="match status" value="1"/>
</dbReference>
<accession>A0A8C0ZLB2</accession>
<dbReference type="PROSITE" id="PS50177">
    <property type="entry name" value="NTF2_DOMAIN"/>
    <property type="match status" value="1"/>
</dbReference>
<dbReference type="InterPro" id="IPR009060">
    <property type="entry name" value="UBA-like_sf"/>
</dbReference>
<dbReference type="Pfam" id="PF09162">
    <property type="entry name" value="Tap-RNA_bind"/>
    <property type="match status" value="1"/>
</dbReference>
<name>A0A8C0ZLB2_CASCN</name>
<dbReference type="GO" id="GO:0005643">
    <property type="term" value="C:nuclear pore"/>
    <property type="evidence" value="ECO:0007669"/>
    <property type="project" value="UniProtKB-SubCell"/>
</dbReference>
<dbReference type="InterPro" id="IPR012677">
    <property type="entry name" value="Nucleotide-bd_a/b_plait_sf"/>
</dbReference>
<keyword evidence="8" id="KW-0811">Translocation</keyword>
<dbReference type="GO" id="GO:0005737">
    <property type="term" value="C:cytoplasm"/>
    <property type="evidence" value="ECO:0007669"/>
    <property type="project" value="InterPro"/>
</dbReference>
<dbReference type="CDD" id="cd14342">
    <property type="entry name" value="UBA_TAP-C"/>
    <property type="match status" value="1"/>
</dbReference>
<evidence type="ECO:0000256" key="10">
    <source>
        <dbReference type="ARBA" id="ARBA00023242"/>
    </source>
</evidence>
<dbReference type="InterPro" id="IPR030217">
    <property type="entry name" value="NXF_fam"/>
</dbReference>
<organism evidence="16">
    <name type="scientific">Castor canadensis</name>
    <name type="common">American beaver</name>
    <dbReference type="NCBI Taxonomy" id="51338"/>
    <lineage>
        <taxon>Eukaryota</taxon>
        <taxon>Metazoa</taxon>
        <taxon>Chordata</taxon>
        <taxon>Craniata</taxon>
        <taxon>Vertebrata</taxon>
        <taxon>Euteleostomi</taxon>
        <taxon>Mammalia</taxon>
        <taxon>Eutheria</taxon>
        <taxon>Euarchontoglires</taxon>
        <taxon>Glires</taxon>
        <taxon>Rodentia</taxon>
        <taxon>Castorimorpha</taxon>
        <taxon>Castoridae</taxon>
        <taxon>Castor</taxon>
    </lineage>
</organism>
<dbReference type="FunFam" id="3.10.450.50:FF:000004">
    <property type="entry name" value="Nuclear RNA export factor 1"/>
    <property type="match status" value="1"/>
</dbReference>
<feature type="domain" description="TAP-C" evidence="15">
    <location>
        <begin position="531"/>
        <end position="586"/>
    </location>
</feature>
<dbReference type="PANTHER" id="PTHR10662:SF15">
    <property type="entry name" value="NUCLEAR RNA EXPORT FACTOR 5"/>
    <property type="match status" value="1"/>
</dbReference>
<dbReference type="Pfam" id="PF24048">
    <property type="entry name" value="LRR_NXF1-5"/>
    <property type="match status" value="1"/>
</dbReference>
<reference evidence="16" key="1">
    <citation type="submission" date="2023-09" db="UniProtKB">
        <authorList>
            <consortium name="Ensembl"/>
        </authorList>
    </citation>
    <scope>IDENTIFICATION</scope>
</reference>
<keyword evidence="9" id="KW-0653">Protein transport</keyword>
<feature type="domain" description="NTF2" evidence="14">
    <location>
        <begin position="357"/>
        <end position="502"/>
    </location>
</feature>
<evidence type="ECO:0000256" key="8">
    <source>
        <dbReference type="ARBA" id="ARBA00023010"/>
    </source>
</evidence>